<name>A0AAV2D4B1_9ROSI</name>
<evidence type="ECO:0000256" key="1">
    <source>
        <dbReference type="SAM" id="MobiDB-lite"/>
    </source>
</evidence>
<keyword evidence="3" id="KW-1185">Reference proteome</keyword>
<dbReference type="Proteomes" id="UP001497516">
    <property type="component" value="Chromosome 2"/>
</dbReference>
<reference evidence="2 3" key="1">
    <citation type="submission" date="2024-04" db="EMBL/GenBank/DDBJ databases">
        <authorList>
            <person name="Fracassetti M."/>
        </authorList>
    </citation>
    <scope>NUCLEOTIDE SEQUENCE [LARGE SCALE GENOMIC DNA]</scope>
</reference>
<gene>
    <name evidence="2" type="ORF">LTRI10_LOCUS10911</name>
</gene>
<organism evidence="2 3">
    <name type="scientific">Linum trigynum</name>
    <dbReference type="NCBI Taxonomy" id="586398"/>
    <lineage>
        <taxon>Eukaryota</taxon>
        <taxon>Viridiplantae</taxon>
        <taxon>Streptophyta</taxon>
        <taxon>Embryophyta</taxon>
        <taxon>Tracheophyta</taxon>
        <taxon>Spermatophyta</taxon>
        <taxon>Magnoliopsida</taxon>
        <taxon>eudicotyledons</taxon>
        <taxon>Gunneridae</taxon>
        <taxon>Pentapetalae</taxon>
        <taxon>rosids</taxon>
        <taxon>fabids</taxon>
        <taxon>Malpighiales</taxon>
        <taxon>Linaceae</taxon>
        <taxon>Linum</taxon>
    </lineage>
</organism>
<evidence type="ECO:0000313" key="3">
    <source>
        <dbReference type="Proteomes" id="UP001497516"/>
    </source>
</evidence>
<dbReference type="AlphaFoldDB" id="A0AAV2D4B1"/>
<proteinExistence type="predicted"/>
<dbReference type="EMBL" id="OZ034815">
    <property type="protein sequence ID" value="CAL1367029.1"/>
    <property type="molecule type" value="Genomic_DNA"/>
</dbReference>
<sequence length="97" mass="10408">MSFVTNHREKTTRAEGGRCLGLDGNDYRGRGPFSSIDGLPAPSPPTSSLSLIDNRAHKKLDIAAINSDLVRRKQISGNERGSLERELKGGGFIAATV</sequence>
<feature type="compositionally biased region" description="Basic and acidic residues" evidence="1">
    <location>
        <begin position="1"/>
        <end position="16"/>
    </location>
</feature>
<evidence type="ECO:0000313" key="2">
    <source>
        <dbReference type="EMBL" id="CAL1367029.1"/>
    </source>
</evidence>
<feature type="region of interest" description="Disordered" evidence="1">
    <location>
        <begin position="1"/>
        <end position="24"/>
    </location>
</feature>
<protein>
    <submittedName>
        <fullName evidence="2">Uncharacterized protein</fullName>
    </submittedName>
</protein>
<accession>A0AAV2D4B1</accession>